<evidence type="ECO:0008006" key="4">
    <source>
        <dbReference type="Google" id="ProtNLM"/>
    </source>
</evidence>
<dbReference type="Gene3D" id="3.30.470.20">
    <property type="entry name" value="ATP-grasp fold, B domain"/>
    <property type="match status" value="1"/>
</dbReference>
<sequence length="471" mass="54185">MESARQKPVMYFGQHWYRMKAAVYLFMLLFATPFCLLFTIGCWLFGKRTRQDQQIAEKLRQTVLVSGVAHTKGLHIAKTLGKAGHRVIVADTEDFWCSAVQWSHFISKFYTVPNLNSYNGKEKYINGMINVAKAENIDWYIPVSHTKTAVADTIIKQRLAEVNPLIKCLVFDDPKLPTILDSKVLFLKECQELGLQVPYFKEVNSTSEVQEMARKGLFSKGHYFLKPLMPYSEDRLNFTYIPSNAKEFDNYIACYERKVNSNNPYLIHQFITGKEFAANAIVVNGYLQAFQVCPCSPMQIDYDVVQHPAIKRWVVEFCRAKQLTGCICFDFLEDEKTGEVYCIECNPRLHSAIVSYDMQPDLERAIRGAMDTRFQLEVPVEPSPSSTHVYWLYNEIAKVWLFQQGFGEFLQVLQNGKDGVLDASDPVPFFMFNHFQMPVMLIQAFISGKKWSITNYCLGQLRMLKGISSCF</sequence>
<keyword evidence="1" id="KW-1133">Transmembrane helix</keyword>
<dbReference type="Gene3D" id="3.40.50.20">
    <property type="match status" value="1"/>
</dbReference>
<reference evidence="3" key="1">
    <citation type="journal article" date="2017" name="bioRxiv">
        <title>Comparative analysis of the genomes of Stylophora pistillata and Acropora digitifera provides evidence for extensive differences between species of corals.</title>
        <authorList>
            <person name="Voolstra C.R."/>
            <person name="Li Y."/>
            <person name="Liew Y.J."/>
            <person name="Baumgarten S."/>
            <person name="Zoccola D."/>
            <person name="Flot J.-F."/>
            <person name="Tambutte S."/>
            <person name="Allemand D."/>
            <person name="Aranda M."/>
        </authorList>
    </citation>
    <scope>NUCLEOTIDE SEQUENCE [LARGE SCALE GENOMIC DNA]</scope>
</reference>
<gene>
    <name evidence="2" type="ORF">AWC38_SpisGene16579</name>
</gene>
<keyword evidence="1" id="KW-0812">Transmembrane</keyword>
<organism evidence="2 3">
    <name type="scientific">Stylophora pistillata</name>
    <name type="common">Smooth cauliflower coral</name>
    <dbReference type="NCBI Taxonomy" id="50429"/>
    <lineage>
        <taxon>Eukaryota</taxon>
        <taxon>Metazoa</taxon>
        <taxon>Cnidaria</taxon>
        <taxon>Anthozoa</taxon>
        <taxon>Hexacorallia</taxon>
        <taxon>Scleractinia</taxon>
        <taxon>Astrocoeniina</taxon>
        <taxon>Pocilloporidae</taxon>
        <taxon>Stylophora</taxon>
    </lineage>
</organism>
<dbReference type="SUPFAM" id="SSF56059">
    <property type="entry name" value="Glutathione synthetase ATP-binding domain-like"/>
    <property type="match status" value="1"/>
</dbReference>
<evidence type="ECO:0000313" key="3">
    <source>
        <dbReference type="Proteomes" id="UP000225706"/>
    </source>
</evidence>
<proteinExistence type="predicted"/>
<dbReference type="AlphaFoldDB" id="A0A2B4RQF4"/>
<protein>
    <recommendedName>
        <fullName evidence="4">ATP-grasp domain-containing protein</fullName>
    </recommendedName>
</protein>
<keyword evidence="1" id="KW-0472">Membrane</keyword>
<evidence type="ECO:0000256" key="1">
    <source>
        <dbReference type="SAM" id="Phobius"/>
    </source>
</evidence>
<dbReference type="Proteomes" id="UP000225706">
    <property type="component" value="Unassembled WGS sequence"/>
</dbReference>
<accession>A0A2B4RQF4</accession>
<keyword evidence="3" id="KW-1185">Reference proteome</keyword>
<comment type="caution">
    <text evidence="2">The sequence shown here is derived from an EMBL/GenBank/DDBJ whole genome shotgun (WGS) entry which is preliminary data.</text>
</comment>
<feature type="transmembrane region" description="Helical" evidence="1">
    <location>
        <begin position="21"/>
        <end position="46"/>
    </location>
</feature>
<evidence type="ECO:0000313" key="2">
    <source>
        <dbReference type="EMBL" id="PFX19029.1"/>
    </source>
</evidence>
<name>A0A2B4RQF4_STYPI</name>
<dbReference type="EMBL" id="LSMT01000380">
    <property type="protein sequence ID" value="PFX19029.1"/>
    <property type="molecule type" value="Genomic_DNA"/>
</dbReference>
<dbReference type="OrthoDB" id="186626at2759"/>